<dbReference type="InterPro" id="IPR001789">
    <property type="entry name" value="Sig_transdc_resp-reg_receiver"/>
</dbReference>
<feature type="domain" description="Response regulatory" evidence="2">
    <location>
        <begin position="2"/>
        <end position="113"/>
    </location>
</feature>
<sequence>MRTLIVEDEMLLALELESEVEASGHQVIGVASDFAEAVKLVDDAMPEFAFVDIQLRDGPTGIDIGRHLASKGIPFIFVSGNLKRIPHDFVGAVGAIEKPYTVNGLQNALSYVHELLAGAGSPVPPPSLIVLNTTAPAEHESGAERNSVAAG</sequence>
<proteinExistence type="predicted"/>
<evidence type="ECO:0000259" key="2">
    <source>
        <dbReference type="PROSITE" id="PS50110"/>
    </source>
</evidence>
<protein>
    <submittedName>
        <fullName evidence="3">Response regulator</fullName>
    </submittedName>
</protein>
<dbReference type="Gene3D" id="3.40.50.2300">
    <property type="match status" value="1"/>
</dbReference>
<reference evidence="3" key="1">
    <citation type="submission" date="2022-04" db="EMBL/GenBank/DDBJ databases">
        <title>Shinella lacus sp. nov., a novel member of the genus Shinella from water.</title>
        <authorList>
            <person name="Deng Y."/>
        </authorList>
    </citation>
    <scope>NUCLEOTIDE SEQUENCE</scope>
    <source>
        <strain evidence="3">JCM 31239</strain>
    </source>
</reference>
<name>A0ABT8XLQ6_9HYPH</name>
<dbReference type="RefSeq" id="WP_244763972.1">
    <property type="nucleotide sequence ID" value="NZ_JALJCJ010000010.1"/>
</dbReference>
<dbReference type="EMBL" id="WHSC02000014">
    <property type="protein sequence ID" value="MDO6124657.1"/>
    <property type="molecule type" value="Genomic_DNA"/>
</dbReference>
<keyword evidence="1" id="KW-0597">Phosphoprotein</keyword>
<gene>
    <name evidence="3" type="ORF">GB928_026090</name>
</gene>
<accession>A0ABT8XLQ6</accession>
<dbReference type="Proteomes" id="UP001177080">
    <property type="component" value="Unassembled WGS sequence"/>
</dbReference>
<feature type="modified residue" description="4-aspartylphosphate" evidence="1">
    <location>
        <position position="52"/>
    </location>
</feature>
<dbReference type="PROSITE" id="PS50110">
    <property type="entry name" value="RESPONSE_REGULATORY"/>
    <property type="match status" value="1"/>
</dbReference>
<organism evidence="3 4">
    <name type="scientific">Shinella curvata</name>
    <dbReference type="NCBI Taxonomy" id="1817964"/>
    <lineage>
        <taxon>Bacteria</taxon>
        <taxon>Pseudomonadati</taxon>
        <taxon>Pseudomonadota</taxon>
        <taxon>Alphaproteobacteria</taxon>
        <taxon>Hyphomicrobiales</taxon>
        <taxon>Rhizobiaceae</taxon>
        <taxon>Shinella</taxon>
    </lineage>
</organism>
<dbReference type="SUPFAM" id="SSF52172">
    <property type="entry name" value="CheY-like"/>
    <property type="match status" value="1"/>
</dbReference>
<dbReference type="NCBIfam" id="NF009971">
    <property type="entry name" value="PRK13435.1-2"/>
    <property type="match status" value="1"/>
</dbReference>
<evidence type="ECO:0000256" key="1">
    <source>
        <dbReference type="PROSITE-ProRule" id="PRU00169"/>
    </source>
</evidence>
<comment type="caution">
    <text evidence="3">The sequence shown here is derived from an EMBL/GenBank/DDBJ whole genome shotgun (WGS) entry which is preliminary data.</text>
</comment>
<dbReference type="InterPro" id="IPR011006">
    <property type="entry name" value="CheY-like_superfamily"/>
</dbReference>
<keyword evidence="4" id="KW-1185">Reference proteome</keyword>
<dbReference type="Pfam" id="PF00072">
    <property type="entry name" value="Response_reg"/>
    <property type="match status" value="1"/>
</dbReference>
<dbReference type="SMART" id="SM00448">
    <property type="entry name" value="REC"/>
    <property type="match status" value="1"/>
</dbReference>
<evidence type="ECO:0000313" key="4">
    <source>
        <dbReference type="Proteomes" id="UP001177080"/>
    </source>
</evidence>
<evidence type="ECO:0000313" key="3">
    <source>
        <dbReference type="EMBL" id="MDO6124657.1"/>
    </source>
</evidence>